<feature type="transmembrane region" description="Helical" evidence="1">
    <location>
        <begin position="12"/>
        <end position="29"/>
    </location>
</feature>
<dbReference type="RefSeq" id="WP_379942215.1">
    <property type="nucleotide sequence ID" value="NZ_JBHTIB010000012.1"/>
</dbReference>
<keyword evidence="1" id="KW-0472">Membrane</keyword>
<evidence type="ECO:0000313" key="4">
    <source>
        <dbReference type="Proteomes" id="UP001597011"/>
    </source>
</evidence>
<name>A0ABW3BW22_9FLAO</name>
<dbReference type="PANTHER" id="PTHR37312">
    <property type="entry name" value="MEMBRANE-BOUND ACYLTRANSFERASE YKRP-RELATED"/>
    <property type="match status" value="1"/>
</dbReference>
<feature type="domain" description="Acyltransferase 3" evidence="2">
    <location>
        <begin position="10"/>
        <end position="299"/>
    </location>
</feature>
<protein>
    <submittedName>
        <fullName evidence="3">Acyltransferase family protein</fullName>
    </submittedName>
</protein>
<sequence length="334" mass="38866">MKRNNKEIIPWIDVIKGFGILSVVIGHIFNGVVSHIMFIFHMPLFFFISGYLLKPTSEFSQYFKKKVVHLLIPYFCFLIPLYLFFTGLPPIALQSFLDYITTILYGGVKLHGALGVFWFITCLFLTQQTMNYLIVKLKTKILILIISVILVFSYINMVYFPNLYLPWNAHVVLASAPIFYLGFLFKNKNIKIKNSIFLLIGCSVMIFSYFYPENVYDMKTTNYGIPLVTLLSSIVLVLNLKIISIKLSNFKWPKLMFSEIGKASMVIMYLHQPIQFLTSSYISESPLFRFLITIIVSCLIYRIFLNFKISRSLFLGSYQDFKKIQKCFLKKINI</sequence>
<keyword evidence="1" id="KW-1133">Transmembrane helix</keyword>
<dbReference type="Pfam" id="PF01757">
    <property type="entry name" value="Acyl_transf_3"/>
    <property type="match status" value="1"/>
</dbReference>
<dbReference type="PANTHER" id="PTHR37312:SF1">
    <property type="entry name" value="MEMBRANE-BOUND ACYLTRANSFERASE YKRP-RELATED"/>
    <property type="match status" value="1"/>
</dbReference>
<proteinExistence type="predicted"/>
<comment type="caution">
    <text evidence="3">The sequence shown here is derived from an EMBL/GenBank/DDBJ whole genome shotgun (WGS) entry which is preliminary data.</text>
</comment>
<keyword evidence="4" id="KW-1185">Reference proteome</keyword>
<evidence type="ECO:0000256" key="1">
    <source>
        <dbReference type="SAM" id="Phobius"/>
    </source>
</evidence>
<feature type="transmembrane region" description="Helical" evidence="1">
    <location>
        <begin position="74"/>
        <end position="97"/>
    </location>
</feature>
<feature type="transmembrane region" description="Helical" evidence="1">
    <location>
        <begin position="223"/>
        <end position="243"/>
    </location>
</feature>
<dbReference type="EMBL" id="JBHTIB010000012">
    <property type="protein sequence ID" value="MFD0836287.1"/>
    <property type="molecule type" value="Genomic_DNA"/>
</dbReference>
<feature type="transmembrane region" description="Helical" evidence="1">
    <location>
        <begin position="103"/>
        <end position="125"/>
    </location>
</feature>
<feature type="transmembrane region" description="Helical" evidence="1">
    <location>
        <begin position="192"/>
        <end position="211"/>
    </location>
</feature>
<feature type="transmembrane region" description="Helical" evidence="1">
    <location>
        <begin position="137"/>
        <end position="155"/>
    </location>
</feature>
<keyword evidence="1" id="KW-0812">Transmembrane</keyword>
<feature type="transmembrane region" description="Helical" evidence="1">
    <location>
        <begin position="35"/>
        <end position="53"/>
    </location>
</feature>
<keyword evidence="3" id="KW-0012">Acyltransferase</keyword>
<dbReference type="InterPro" id="IPR052734">
    <property type="entry name" value="Nod_factor_acetyltransferase"/>
</dbReference>
<reference evidence="4" key="1">
    <citation type="journal article" date="2019" name="Int. J. Syst. Evol. Microbiol.">
        <title>The Global Catalogue of Microorganisms (GCM) 10K type strain sequencing project: providing services to taxonomists for standard genome sequencing and annotation.</title>
        <authorList>
            <consortium name="The Broad Institute Genomics Platform"/>
            <consortium name="The Broad Institute Genome Sequencing Center for Infectious Disease"/>
            <person name="Wu L."/>
            <person name="Ma J."/>
        </authorList>
    </citation>
    <scope>NUCLEOTIDE SEQUENCE [LARGE SCALE GENOMIC DNA]</scope>
    <source>
        <strain evidence="4">CCUG 60529</strain>
    </source>
</reference>
<evidence type="ECO:0000313" key="3">
    <source>
        <dbReference type="EMBL" id="MFD0836287.1"/>
    </source>
</evidence>
<keyword evidence="3" id="KW-0808">Transferase</keyword>
<dbReference type="InterPro" id="IPR002656">
    <property type="entry name" value="Acyl_transf_3_dom"/>
</dbReference>
<feature type="transmembrane region" description="Helical" evidence="1">
    <location>
        <begin position="286"/>
        <end position="305"/>
    </location>
</feature>
<dbReference type="Proteomes" id="UP001597011">
    <property type="component" value="Unassembled WGS sequence"/>
</dbReference>
<feature type="transmembrane region" description="Helical" evidence="1">
    <location>
        <begin position="167"/>
        <end position="185"/>
    </location>
</feature>
<accession>A0ABW3BW22</accession>
<dbReference type="GO" id="GO:0016746">
    <property type="term" value="F:acyltransferase activity"/>
    <property type="evidence" value="ECO:0007669"/>
    <property type="project" value="UniProtKB-KW"/>
</dbReference>
<organism evidence="3 4">
    <name type="scientific">Mariniflexile aquimaris</name>
    <dbReference type="NCBI Taxonomy" id="881009"/>
    <lineage>
        <taxon>Bacteria</taxon>
        <taxon>Pseudomonadati</taxon>
        <taxon>Bacteroidota</taxon>
        <taxon>Flavobacteriia</taxon>
        <taxon>Flavobacteriales</taxon>
        <taxon>Flavobacteriaceae</taxon>
        <taxon>Mariniflexile</taxon>
    </lineage>
</organism>
<feature type="transmembrane region" description="Helical" evidence="1">
    <location>
        <begin position="255"/>
        <end position="274"/>
    </location>
</feature>
<evidence type="ECO:0000259" key="2">
    <source>
        <dbReference type="Pfam" id="PF01757"/>
    </source>
</evidence>
<gene>
    <name evidence="3" type="ORF">ACFQ0I_10955</name>
</gene>